<evidence type="ECO:0000256" key="6">
    <source>
        <dbReference type="ARBA" id="ARBA00023136"/>
    </source>
</evidence>
<evidence type="ECO:0000313" key="11">
    <source>
        <dbReference type="EMBL" id="PWW11358.1"/>
    </source>
</evidence>
<dbReference type="Pfam" id="PF21082">
    <property type="entry name" value="MS_channel_3rd"/>
    <property type="match status" value="1"/>
</dbReference>
<keyword evidence="3" id="KW-1003">Cell membrane</keyword>
<keyword evidence="7" id="KW-0997">Cell inner membrane</keyword>
<feature type="domain" description="Mechanosensitive ion channel MscS C-terminal" evidence="9">
    <location>
        <begin position="189"/>
        <end position="268"/>
    </location>
</feature>
<comment type="subunit">
    <text evidence="7">Homoheptamer.</text>
</comment>
<protein>
    <recommendedName>
        <fullName evidence="7">Small-conductance mechanosensitive channel</fullName>
    </recommendedName>
</protein>
<feature type="domain" description="Mechanosensitive ion channel MscS" evidence="8">
    <location>
        <begin position="114"/>
        <end position="181"/>
    </location>
</feature>
<evidence type="ECO:0000259" key="10">
    <source>
        <dbReference type="Pfam" id="PF21088"/>
    </source>
</evidence>
<feature type="transmembrane region" description="Helical" evidence="7">
    <location>
        <begin position="23"/>
        <end position="45"/>
    </location>
</feature>
<comment type="similarity">
    <text evidence="2 7">Belongs to the MscS (TC 1.A.23) family.</text>
</comment>
<dbReference type="InterPro" id="IPR049278">
    <property type="entry name" value="MS_channel_C"/>
</dbReference>
<dbReference type="EMBL" id="QGTT01000011">
    <property type="protein sequence ID" value="PWW11358.1"/>
    <property type="molecule type" value="Genomic_DNA"/>
</dbReference>
<evidence type="ECO:0000256" key="5">
    <source>
        <dbReference type="ARBA" id="ARBA00022989"/>
    </source>
</evidence>
<keyword evidence="4 7" id="KW-0812">Transmembrane</keyword>
<dbReference type="SUPFAM" id="SSF82861">
    <property type="entry name" value="Mechanosensitive channel protein MscS (YggB), transmembrane region"/>
    <property type="match status" value="1"/>
</dbReference>
<dbReference type="Gene3D" id="2.30.30.60">
    <property type="match status" value="1"/>
</dbReference>
<dbReference type="InterPro" id="IPR023408">
    <property type="entry name" value="MscS_beta-dom_sf"/>
</dbReference>
<dbReference type="InterPro" id="IPR045275">
    <property type="entry name" value="MscS_archaea/bacteria_type"/>
</dbReference>
<evidence type="ECO:0000313" key="12">
    <source>
        <dbReference type="Proteomes" id="UP000246964"/>
    </source>
</evidence>
<comment type="subcellular location">
    <subcellularLocation>
        <location evidence="7">Cell inner membrane</location>
        <topology evidence="7">Multi-pass membrane protein</topology>
    </subcellularLocation>
    <subcellularLocation>
        <location evidence="1">Cell membrane</location>
        <topology evidence="1">Multi-pass membrane protein</topology>
    </subcellularLocation>
</comment>
<dbReference type="AlphaFoldDB" id="A0A317Q4P5"/>
<dbReference type="Pfam" id="PF21088">
    <property type="entry name" value="MS_channel_1st"/>
    <property type="match status" value="1"/>
</dbReference>
<evidence type="ECO:0000256" key="7">
    <source>
        <dbReference type="RuleBase" id="RU369025"/>
    </source>
</evidence>
<reference evidence="11 12" key="1">
    <citation type="submission" date="2018-05" db="EMBL/GenBank/DDBJ databases">
        <title>Freshwater and sediment microbial communities from various areas in North America, analyzing microbe dynamics in response to fracking.</title>
        <authorList>
            <person name="Lamendella R."/>
        </authorList>
    </citation>
    <scope>NUCLEOTIDE SEQUENCE [LARGE SCALE GENOMIC DNA]</scope>
    <source>
        <strain evidence="11 12">125B1</strain>
    </source>
</reference>
<name>A0A317Q4P5_9GAMM</name>
<sequence length="291" mass="31756">MRTMKERDMKDSLIQFWQNHSEAIVALGYNLILAIVILVASSLIARAVRKAIQNTNSKLNKVDATLIPIFSTVASYAVYVIGGVFILDIFGVNTASLIALVGAAGLAVGLALKDTLSNIAAGIMLLILRPFKSGDFIEFGSTQGTVKEINLFTTVLETIDGLYIASPNSVLWGNNIKNFTRNGKRRMDIVVGISYSDSIDDGFKILQAVAANESRLMTEPAPQVMVASMADSAVNIQLRAWATNENYWSAYWDLNKQVKEAVEAAGLTIPFPQRTLHLVSEQRLSSPKDKS</sequence>
<dbReference type="InterPro" id="IPR049142">
    <property type="entry name" value="MS_channel_1st"/>
</dbReference>
<feature type="transmembrane region" description="Helical" evidence="7">
    <location>
        <begin position="66"/>
        <end position="87"/>
    </location>
</feature>
<dbReference type="Gene3D" id="3.30.70.100">
    <property type="match status" value="1"/>
</dbReference>
<evidence type="ECO:0000259" key="9">
    <source>
        <dbReference type="Pfam" id="PF21082"/>
    </source>
</evidence>
<dbReference type="GO" id="GO:0005886">
    <property type="term" value="C:plasma membrane"/>
    <property type="evidence" value="ECO:0007669"/>
    <property type="project" value="UniProtKB-SubCell"/>
</dbReference>
<evidence type="ECO:0000256" key="1">
    <source>
        <dbReference type="ARBA" id="ARBA00004651"/>
    </source>
</evidence>
<dbReference type="PANTHER" id="PTHR30221:SF1">
    <property type="entry name" value="SMALL-CONDUCTANCE MECHANOSENSITIVE CHANNEL"/>
    <property type="match status" value="1"/>
</dbReference>
<dbReference type="Gene3D" id="1.10.287.1260">
    <property type="match status" value="1"/>
</dbReference>
<comment type="caution">
    <text evidence="11">The sequence shown here is derived from an EMBL/GenBank/DDBJ whole genome shotgun (WGS) entry which is preliminary data.</text>
</comment>
<evidence type="ECO:0000259" key="8">
    <source>
        <dbReference type="Pfam" id="PF00924"/>
    </source>
</evidence>
<proteinExistence type="inferred from homology"/>
<feature type="domain" description="Mechanosensitive ion channel transmembrane helices 2/3" evidence="10">
    <location>
        <begin position="73"/>
        <end position="113"/>
    </location>
</feature>
<keyword evidence="6 7" id="KW-0472">Membrane</keyword>
<dbReference type="InterPro" id="IPR006685">
    <property type="entry name" value="MscS_channel_2nd"/>
</dbReference>
<keyword evidence="5 7" id="KW-1133">Transmembrane helix</keyword>
<dbReference type="PANTHER" id="PTHR30221">
    <property type="entry name" value="SMALL-CONDUCTANCE MECHANOSENSITIVE CHANNEL"/>
    <property type="match status" value="1"/>
</dbReference>
<evidence type="ECO:0000256" key="2">
    <source>
        <dbReference type="ARBA" id="ARBA00008017"/>
    </source>
</evidence>
<keyword evidence="7" id="KW-0813">Transport</keyword>
<feature type="transmembrane region" description="Helical" evidence="7">
    <location>
        <begin position="93"/>
        <end position="112"/>
    </location>
</feature>
<evidence type="ECO:0000256" key="4">
    <source>
        <dbReference type="ARBA" id="ARBA00022692"/>
    </source>
</evidence>
<dbReference type="SUPFAM" id="SSF50182">
    <property type="entry name" value="Sm-like ribonucleoproteins"/>
    <property type="match status" value="1"/>
</dbReference>
<dbReference type="InterPro" id="IPR011066">
    <property type="entry name" value="MscS_channel_C_sf"/>
</dbReference>
<gene>
    <name evidence="11" type="ORF">DET45_11127</name>
</gene>
<keyword evidence="7" id="KW-0406">Ion transport</keyword>
<organism evidence="11 12">
    <name type="scientific">Pseudidiomarina maritima</name>
    <dbReference type="NCBI Taxonomy" id="519453"/>
    <lineage>
        <taxon>Bacteria</taxon>
        <taxon>Pseudomonadati</taxon>
        <taxon>Pseudomonadota</taxon>
        <taxon>Gammaproteobacteria</taxon>
        <taxon>Alteromonadales</taxon>
        <taxon>Idiomarinaceae</taxon>
        <taxon>Pseudidiomarina</taxon>
    </lineage>
</organism>
<dbReference type="GO" id="GO:0008381">
    <property type="term" value="F:mechanosensitive monoatomic ion channel activity"/>
    <property type="evidence" value="ECO:0007669"/>
    <property type="project" value="InterPro"/>
</dbReference>
<accession>A0A317Q4P5</accession>
<keyword evidence="7" id="KW-0407">Ion channel</keyword>
<evidence type="ECO:0000256" key="3">
    <source>
        <dbReference type="ARBA" id="ARBA00022475"/>
    </source>
</evidence>
<comment type="function">
    <text evidence="7">Mechanosensitive channel that participates in the regulation of osmotic pressure changes within the cell, opening in response to stretch forces in the membrane lipid bilayer, without the need for other proteins. Contributes to normal resistance to hypoosmotic shock. Forms an ion channel of 1.0 nanosiemens conductance with a slight preference for anions.</text>
</comment>
<dbReference type="Pfam" id="PF00924">
    <property type="entry name" value="MS_channel_2nd"/>
    <property type="match status" value="1"/>
</dbReference>
<dbReference type="Proteomes" id="UP000246964">
    <property type="component" value="Unassembled WGS sequence"/>
</dbReference>
<dbReference type="InterPro" id="IPR011014">
    <property type="entry name" value="MscS_channel_TM-2"/>
</dbReference>
<dbReference type="SUPFAM" id="SSF82689">
    <property type="entry name" value="Mechanosensitive channel protein MscS (YggB), C-terminal domain"/>
    <property type="match status" value="1"/>
</dbReference>
<comment type="caution">
    <text evidence="7">Lacks conserved residue(s) required for the propagation of feature annotation.</text>
</comment>
<dbReference type="InterPro" id="IPR010920">
    <property type="entry name" value="LSM_dom_sf"/>
</dbReference>
<keyword evidence="12" id="KW-1185">Reference proteome</keyword>